<reference evidence="3 4" key="1">
    <citation type="submission" date="2020-04" db="EMBL/GenBank/DDBJ databases">
        <title>MicrobeNet Type strains.</title>
        <authorList>
            <person name="Nicholson A.C."/>
        </authorList>
    </citation>
    <scope>NUCLEOTIDE SEQUENCE [LARGE SCALE GENOMIC DNA]</scope>
    <source>
        <strain evidence="3 4">DSM 22768</strain>
    </source>
</reference>
<accession>A0A7X9LEL1</accession>
<organism evidence="3 4">
    <name type="scientific">Streptococcus ratti</name>
    <dbReference type="NCBI Taxonomy" id="1341"/>
    <lineage>
        <taxon>Bacteria</taxon>
        <taxon>Bacillati</taxon>
        <taxon>Bacillota</taxon>
        <taxon>Bacilli</taxon>
        <taxon>Lactobacillales</taxon>
        <taxon>Streptococcaceae</taxon>
        <taxon>Streptococcus</taxon>
    </lineage>
</organism>
<feature type="domain" description="Flavodoxin-like" evidence="2">
    <location>
        <begin position="79"/>
        <end position="225"/>
    </location>
</feature>
<dbReference type="Proteomes" id="UP000532121">
    <property type="component" value="Unassembled WGS sequence"/>
</dbReference>
<evidence type="ECO:0000313" key="4">
    <source>
        <dbReference type="Proteomes" id="UP000532121"/>
    </source>
</evidence>
<sequence>MKRRQIIFGIGLVAILAALFTWNFSRGNRTSTTNTNSSSSQTTTASTSLQTDKDLSGDNDVLVVYFSRTKGVSDGPLKTGHTKVIADHIAKATKADEYEIVPQKPYPDDYEETADQAREEQEEDARPAIANDLPDISGYETIFIGSPVWWSEYPMIVRTFLDAEAEELADKTLIPFTTHLGSGLGNTQEQLESQFPNAKVLDGFSIRGEEETVKNAKNEVNDWLKEIGVTN</sequence>
<dbReference type="RefSeq" id="WP_193523880.1">
    <property type="nucleotide sequence ID" value="NZ_JABASA010000020.1"/>
</dbReference>
<feature type="region of interest" description="Disordered" evidence="1">
    <location>
        <begin position="104"/>
        <end position="125"/>
    </location>
</feature>
<dbReference type="Pfam" id="PF12682">
    <property type="entry name" value="Flavodoxin_4"/>
    <property type="match status" value="1"/>
</dbReference>
<name>A0A7X9LEL1_STRRT</name>
<dbReference type="GO" id="GO:0010181">
    <property type="term" value="F:FMN binding"/>
    <property type="evidence" value="ECO:0007669"/>
    <property type="project" value="InterPro"/>
</dbReference>
<proteinExistence type="predicted"/>
<dbReference type="InterPro" id="IPR008254">
    <property type="entry name" value="Flavodoxin/NO_synth"/>
</dbReference>
<dbReference type="SUPFAM" id="SSF52218">
    <property type="entry name" value="Flavoproteins"/>
    <property type="match status" value="1"/>
</dbReference>
<evidence type="ECO:0000256" key="1">
    <source>
        <dbReference type="SAM" id="MobiDB-lite"/>
    </source>
</evidence>
<comment type="caution">
    <text evidence="3">The sequence shown here is derived from an EMBL/GenBank/DDBJ whole genome shotgun (WGS) entry which is preliminary data.</text>
</comment>
<evidence type="ECO:0000259" key="2">
    <source>
        <dbReference type="Pfam" id="PF12682"/>
    </source>
</evidence>
<feature type="region of interest" description="Disordered" evidence="1">
    <location>
        <begin position="29"/>
        <end position="52"/>
    </location>
</feature>
<dbReference type="PANTHER" id="PTHR39201:SF1">
    <property type="entry name" value="FLAVODOXIN-LIKE DOMAIN-CONTAINING PROTEIN"/>
    <property type="match status" value="1"/>
</dbReference>
<dbReference type="Gene3D" id="3.40.50.360">
    <property type="match status" value="1"/>
</dbReference>
<dbReference type="AlphaFoldDB" id="A0A7X9LEL1"/>
<dbReference type="InterPro" id="IPR029039">
    <property type="entry name" value="Flavoprotein-like_sf"/>
</dbReference>
<feature type="compositionally biased region" description="Low complexity" evidence="1">
    <location>
        <begin position="30"/>
        <end position="50"/>
    </location>
</feature>
<dbReference type="GO" id="GO:0016651">
    <property type="term" value="F:oxidoreductase activity, acting on NAD(P)H"/>
    <property type="evidence" value="ECO:0007669"/>
    <property type="project" value="UniProtKB-ARBA"/>
</dbReference>
<dbReference type="PANTHER" id="PTHR39201">
    <property type="entry name" value="EXPORTED PROTEIN-RELATED"/>
    <property type="match status" value="1"/>
</dbReference>
<evidence type="ECO:0000313" key="3">
    <source>
        <dbReference type="EMBL" id="NMD49725.1"/>
    </source>
</evidence>
<dbReference type="EMBL" id="JABASA010000020">
    <property type="protein sequence ID" value="NMD49725.1"/>
    <property type="molecule type" value="Genomic_DNA"/>
</dbReference>
<gene>
    <name evidence="3" type="ORF">HHO37_08640</name>
</gene>
<protein>
    <submittedName>
        <fullName evidence="3">Flavodoxin</fullName>
    </submittedName>
</protein>